<organism evidence="2 3">
    <name type="scientific">Dibothriocephalus latus</name>
    <name type="common">Fish tapeworm</name>
    <name type="synonym">Diphyllobothrium latum</name>
    <dbReference type="NCBI Taxonomy" id="60516"/>
    <lineage>
        <taxon>Eukaryota</taxon>
        <taxon>Metazoa</taxon>
        <taxon>Spiralia</taxon>
        <taxon>Lophotrochozoa</taxon>
        <taxon>Platyhelminthes</taxon>
        <taxon>Cestoda</taxon>
        <taxon>Eucestoda</taxon>
        <taxon>Diphyllobothriidea</taxon>
        <taxon>Diphyllobothriidae</taxon>
        <taxon>Dibothriocephalus</taxon>
    </lineage>
</organism>
<dbReference type="Proteomes" id="UP000281553">
    <property type="component" value="Unassembled WGS sequence"/>
</dbReference>
<sequence>MLNGLVQRIRFFHLSRRQRREPQPMSTEVETPGSNLSNVEETVFEPPVRTITGLLSLDAVLQTIDAHINRTRRDVLVTFISNTWTTANISLNNTSRRIKGFQFLRHRLNKQRSLLDSIAEKTLLRALDDSDYGSDGETDSCRSGSISPSDMEGWSSSQFETEDYPSTWSGKSGSQTEPEEAEAECFNRLLRALKHEDKILFDPSLVLPKPPPPTQVDEEGEEQREVSASNSNLDIFFYGENTSNEAPATPTAVDTERKFSGRTRSQKRSYLSVKQAPRRRRCLGIFGVFIVWRWVRLQLQIARLKGLSTESQSYINPLKVVTVGDVDLHQNKVTCPHLLEHLQNAGAIRRKEPTTPMMQLLATAQQQFAAAAQAA</sequence>
<protein>
    <submittedName>
        <fullName evidence="2">Uncharacterized protein</fullName>
    </submittedName>
</protein>
<feature type="compositionally biased region" description="Polar residues" evidence="1">
    <location>
        <begin position="24"/>
        <end position="36"/>
    </location>
</feature>
<dbReference type="AlphaFoldDB" id="A0A3P7MHR7"/>
<name>A0A3P7MHR7_DIBLA</name>
<feature type="region of interest" description="Disordered" evidence="1">
    <location>
        <begin position="129"/>
        <end position="182"/>
    </location>
</feature>
<gene>
    <name evidence="2" type="ORF">DILT_LOCUS15293</name>
</gene>
<accession>A0A3P7MHR7</accession>
<evidence type="ECO:0000256" key="1">
    <source>
        <dbReference type="SAM" id="MobiDB-lite"/>
    </source>
</evidence>
<keyword evidence="3" id="KW-1185">Reference proteome</keyword>
<reference evidence="2 3" key="1">
    <citation type="submission" date="2018-11" db="EMBL/GenBank/DDBJ databases">
        <authorList>
            <consortium name="Pathogen Informatics"/>
        </authorList>
    </citation>
    <scope>NUCLEOTIDE SEQUENCE [LARGE SCALE GENOMIC DNA]</scope>
</reference>
<dbReference type="EMBL" id="UYRU01078332">
    <property type="protein sequence ID" value="VDN29064.1"/>
    <property type="molecule type" value="Genomic_DNA"/>
</dbReference>
<feature type="compositionally biased region" description="Polar residues" evidence="1">
    <location>
        <begin position="141"/>
        <end position="176"/>
    </location>
</feature>
<feature type="region of interest" description="Disordered" evidence="1">
    <location>
        <begin position="244"/>
        <end position="270"/>
    </location>
</feature>
<feature type="compositionally biased region" description="Acidic residues" evidence="1">
    <location>
        <begin position="129"/>
        <end position="138"/>
    </location>
</feature>
<evidence type="ECO:0000313" key="2">
    <source>
        <dbReference type="EMBL" id="VDN29064.1"/>
    </source>
</evidence>
<feature type="region of interest" description="Disordered" evidence="1">
    <location>
        <begin position="203"/>
        <end position="226"/>
    </location>
</feature>
<proteinExistence type="predicted"/>
<dbReference type="OrthoDB" id="10408246at2759"/>
<feature type="region of interest" description="Disordered" evidence="1">
    <location>
        <begin position="17"/>
        <end position="36"/>
    </location>
</feature>
<feature type="non-terminal residue" evidence="2">
    <location>
        <position position="375"/>
    </location>
</feature>
<evidence type="ECO:0000313" key="3">
    <source>
        <dbReference type="Proteomes" id="UP000281553"/>
    </source>
</evidence>